<sequence length="83" mass="10199">MSYFRGSSRLHPRFGEKQTNSLIQYFEYINRKPKSVDSNKIFQRKIFHRSDRKERPTFANVKNFEFKRRIRFLPKPFGFSFCL</sequence>
<keyword evidence="2" id="KW-1185">Reference proteome</keyword>
<gene>
    <name evidence="1" type="ORF">A0128_19975</name>
</gene>
<dbReference type="AlphaFoldDB" id="A0A1D7V388"/>
<dbReference type="EMBL" id="CP015218">
    <property type="protein sequence ID" value="AOP36302.1"/>
    <property type="molecule type" value="Genomic_DNA"/>
</dbReference>
<accession>A0A1D7V388</accession>
<organism evidence="1 2">
    <name type="scientific">Leptospira tipperaryensis</name>
    <dbReference type="NCBI Taxonomy" id="2564040"/>
    <lineage>
        <taxon>Bacteria</taxon>
        <taxon>Pseudomonadati</taxon>
        <taxon>Spirochaetota</taxon>
        <taxon>Spirochaetia</taxon>
        <taxon>Leptospirales</taxon>
        <taxon>Leptospiraceae</taxon>
        <taxon>Leptospira</taxon>
    </lineage>
</organism>
<evidence type="ECO:0000313" key="1">
    <source>
        <dbReference type="EMBL" id="AOP36302.1"/>
    </source>
</evidence>
<proteinExistence type="predicted"/>
<reference evidence="1 2" key="1">
    <citation type="submission" date="2016-04" db="EMBL/GenBank/DDBJ databases">
        <title>Complete genome seqeunce of Leptospira alstonii serovar Room22.</title>
        <authorList>
            <person name="Nally J.E."/>
            <person name="Bayles D.O."/>
            <person name="Hurley D."/>
            <person name="Fanning S."/>
            <person name="McMahon B.J."/>
            <person name="Arent Z."/>
        </authorList>
    </citation>
    <scope>NUCLEOTIDE SEQUENCE [LARGE SCALE GENOMIC DNA]</scope>
    <source>
        <strain evidence="1 2">GWTS #1</strain>
    </source>
</reference>
<dbReference type="KEGG" id="laj:A0128_19975"/>
<name>A0A1D7V388_9LEPT</name>
<dbReference type="Proteomes" id="UP000094197">
    <property type="component" value="Chromosome 2"/>
</dbReference>
<protein>
    <submittedName>
        <fullName evidence="1">Uncharacterized protein</fullName>
    </submittedName>
</protein>
<evidence type="ECO:0000313" key="2">
    <source>
        <dbReference type="Proteomes" id="UP000094197"/>
    </source>
</evidence>